<sequence>MKTKKVSLPYNWTLVIHKSYSLYTSQDDKNKFAVLDHENEAVVTFSIENDTFETHSNTFDFKQKINIKKQVIEIIHEPEEWD</sequence>
<name>A0A1Q5P4A9_9BACI</name>
<dbReference type="RefSeq" id="WP_073710929.1">
    <property type="nucleotide sequence ID" value="NZ_MRWQ01000005.1"/>
</dbReference>
<dbReference type="EMBL" id="MRWQ01000005">
    <property type="protein sequence ID" value="OKL37048.1"/>
    <property type="molecule type" value="Genomic_DNA"/>
</dbReference>
<proteinExistence type="predicted"/>
<accession>A0A1Q5P4A9</accession>
<dbReference type="AlphaFoldDB" id="A0A1Q5P4A9"/>
<reference evidence="1 2" key="1">
    <citation type="submission" date="2016-12" db="EMBL/GenBank/DDBJ databases">
        <title>Domibacillus sp. SAOS 44 whole genome sequencing.</title>
        <authorList>
            <person name="Verma A."/>
            <person name="Krishnamurthi S."/>
        </authorList>
    </citation>
    <scope>NUCLEOTIDE SEQUENCE [LARGE SCALE GENOMIC DNA]</scope>
    <source>
        <strain evidence="1 2">SAOS 44</strain>
    </source>
</reference>
<dbReference type="Proteomes" id="UP000186524">
    <property type="component" value="Unassembled WGS sequence"/>
</dbReference>
<comment type="caution">
    <text evidence="1">The sequence shown here is derived from an EMBL/GenBank/DDBJ whole genome shotgun (WGS) entry which is preliminary data.</text>
</comment>
<protein>
    <submittedName>
        <fullName evidence="1">Uncharacterized protein</fullName>
    </submittedName>
</protein>
<keyword evidence="2" id="KW-1185">Reference proteome</keyword>
<evidence type="ECO:0000313" key="1">
    <source>
        <dbReference type="EMBL" id="OKL37048.1"/>
    </source>
</evidence>
<organism evidence="1 2">
    <name type="scientific">Domibacillus mangrovi</name>
    <dbReference type="NCBI Taxonomy" id="1714354"/>
    <lineage>
        <taxon>Bacteria</taxon>
        <taxon>Bacillati</taxon>
        <taxon>Bacillota</taxon>
        <taxon>Bacilli</taxon>
        <taxon>Bacillales</taxon>
        <taxon>Bacillaceae</taxon>
        <taxon>Domibacillus</taxon>
    </lineage>
</organism>
<evidence type="ECO:0000313" key="2">
    <source>
        <dbReference type="Proteomes" id="UP000186524"/>
    </source>
</evidence>
<gene>
    <name evidence="1" type="ORF">BLL40_05525</name>
</gene>
<dbReference type="OrthoDB" id="2890333at2"/>